<sequence>MPLPGKARNIRSRAHAQPLTAFFSSFSAFSPSSALLERRTANGKHAHPPRGDGWGAGRMSYDLAFLPNEQWASAIDATLGNSPPFRILHAGDMLCVKSGPRS</sequence>
<evidence type="ECO:0000313" key="2">
    <source>
        <dbReference type="Proteomes" id="UP000807353"/>
    </source>
</evidence>
<accession>A0A9P6CJB1</accession>
<reference evidence="1" key="1">
    <citation type="submission" date="2020-11" db="EMBL/GenBank/DDBJ databases">
        <authorList>
            <consortium name="DOE Joint Genome Institute"/>
            <person name="Ahrendt S."/>
            <person name="Riley R."/>
            <person name="Andreopoulos W."/>
            <person name="Labutti K."/>
            <person name="Pangilinan J."/>
            <person name="Ruiz-Duenas F.J."/>
            <person name="Barrasa J.M."/>
            <person name="Sanchez-Garcia M."/>
            <person name="Camarero S."/>
            <person name="Miyauchi S."/>
            <person name="Serrano A."/>
            <person name="Linde D."/>
            <person name="Babiker R."/>
            <person name="Drula E."/>
            <person name="Ayuso-Fernandez I."/>
            <person name="Pacheco R."/>
            <person name="Padilla G."/>
            <person name="Ferreira P."/>
            <person name="Barriuso J."/>
            <person name="Kellner H."/>
            <person name="Castanera R."/>
            <person name="Alfaro M."/>
            <person name="Ramirez L."/>
            <person name="Pisabarro A.G."/>
            <person name="Kuo A."/>
            <person name="Tritt A."/>
            <person name="Lipzen A."/>
            <person name="He G."/>
            <person name="Yan M."/>
            <person name="Ng V."/>
            <person name="Cullen D."/>
            <person name="Martin F."/>
            <person name="Rosso M.-N."/>
            <person name="Henrissat B."/>
            <person name="Hibbett D."/>
            <person name="Martinez A.T."/>
            <person name="Grigoriev I.V."/>
        </authorList>
    </citation>
    <scope>NUCLEOTIDE SEQUENCE</scope>
    <source>
        <strain evidence="1">CBS 247.69</strain>
    </source>
</reference>
<evidence type="ECO:0000313" key="1">
    <source>
        <dbReference type="EMBL" id="KAF9462699.1"/>
    </source>
</evidence>
<dbReference type="EMBL" id="MU150269">
    <property type="protein sequence ID" value="KAF9462699.1"/>
    <property type="molecule type" value="Genomic_DNA"/>
</dbReference>
<proteinExistence type="predicted"/>
<dbReference type="AlphaFoldDB" id="A0A9P6CJB1"/>
<gene>
    <name evidence="1" type="ORF">BDZ94DRAFT_1260542</name>
</gene>
<organism evidence="1 2">
    <name type="scientific">Collybia nuda</name>
    <dbReference type="NCBI Taxonomy" id="64659"/>
    <lineage>
        <taxon>Eukaryota</taxon>
        <taxon>Fungi</taxon>
        <taxon>Dikarya</taxon>
        <taxon>Basidiomycota</taxon>
        <taxon>Agaricomycotina</taxon>
        <taxon>Agaricomycetes</taxon>
        <taxon>Agaricomycetidae</taxon>
        <taxon>Agaricales</taxon>
        <taxon>Tricholomatineae</taxon>
        <taxon>Clitocybaceae</taxon>
        <taxon>Collybia</taxon>
    </lineage>
</organism>
<name>A0A9P6CJB1_9AGAR</name>
<dbReference type="Proteomes" id="UP000807353">
    <property type="component" value="Unassembled WGS sequence"/>
</dbReference>
<comment type="caution">
    <text evidence="1">The sequence shown here is derived from an EMBL/GenBank/DDBJ whole genome shotgun (WGS) entry which is preliminary data.</text>
</comment>
<keyword evidence="2" id="KW-1185">Reference proteome</keyword>
<protein>
    <submittedName>
        <fullName evidence="1">Uncharacterized protein</fullName>
    </submittedName>
</protein>